<dbReference type="Pfam" id="PF00651">
    <property type="entry name" value="BTB"/>
    <property type="match status" value="1"/>
</dbReference>
<dbReference type="EMBL" id="JARJCM010000284">
    <property type="protein sequence ID" value="KAJ7019746.1"/>
    <property type="molecule type" value="Genomic_DNA"/>
</dbReference>
<evidence type="ECO:0000259" key="1">
    <source>
        <dbReference type="PROSITE" id="PS50097"/>
    </source>
</evidence>
<dbReference type="InterPro" id="IPR000210">
    <property type="entry name" value="BTB/POZ_dom"/>
</dbReference>
<dbReference type="SUPFAM" id="SSF54695">
    <property type="entry name" value="POZ domain"/>
    <property type="match status" value="1"/>
</dbReference>
<comment type="caution">
    <text evidence="2">The sequence shown here is derived from an EMBL/GenBank/DDBJ whole genome shotgun (WGS) entry which is preliminary data.</text>
</comment>
<sequence>PFDDSTADTILQSSDGFDFHVHHAVIALASPFFKDLFSLPRPEPKVPVIPVAESSSILERSSCSRCRNTTSSSLPLFCNGTRRITVAVYAIACCYRRPESAQTAARHLL</sequence>
<organism evidence="2 3">
    <name type="scientific">Mycena alexandri</name>
    <dbReference type="NCBI Taxonomy" id="1745969"/>
    <lineage>
        <taxon>Eukaryota</taxon>
        <taxon>Fungi</taxon>
        <taxon>Dikarya</taxon>
        <taxon>Basidiomycota</taxon>
        <taxon>Agaricomycotina</taxon>
        <taxon>Agaricomycetes</taxon>
        <taxon>Agaricomycetidae</taxon>
        <taxon>Agaricales</taxon>
        <taxon>Marasmiineae</taxon>
        <taxon>Mycenaceae</taxon>
        <taxon>Mycena</taxon>
    </lineage>
</organism>
<feature type="non-terminal residue" evidence="2">
    <location>
        <position position="109"/>
    </location>
</feature>
<dbReference type="CDD" id="cd18186">
    <property type="entry name" value="BTB_POZ_ZBTB_KLHL-like"/>
    <property type="match status" value="1"/>
</dbReference>
<feature type="domain" description="BTB" evidence="1">
    <location>
        <begin position="7"/>
        <end position="38"/>
    </location>
</feature>
<evidence type="ECO:0000313" key="3">
    <source>
        <dbReference type="Proteomes" id="UP001218188"/>
    </source>
</evidence>
<gene>
    <name evidence="2" type="ORF">C8F04DRAFT_1051558</name>
</gene>
<accession>A0AAD6WQB7</accession>
<keyword evidence="3" id="KW-1185">Reference proteome</keyword>
<proteinExistence type="predicted"/>
<protein>
    <recommendedName>
        <fullName evidence="1">BTB domain-containing protein</fullName>
    </recommendedName>
</protein>
<dbReference type="AlphaFoldDB" id="A0AAD6WQB7"/>
<dbReference type="Gene3D" id="3.30.710.10">
    <property type="entry name" value="Potassium Channel Kv1.1, Chain A"/>
    <property type="match status" value="1"/>
</dbReference>
<dbReference type="Proteomes" id="UP001218188">
    <property type="component" value="Unassembled WGS sequence"/>
</dbReference>
<reference evidence="2" key="1">
    <citation type="submission" date="2023-03" db="EMBL/GenBank/DDBJ databases">
        <title>Massive genome expansion in bonnet fungi (Mycena s.s.) driven by repeated elements and novel gene families across ecological guilds.</title>
        <authorList>
            <consortium name="Lawrence Berkeley National Laboratory"/>
            <person name="Harder C.B."/>
            <person name="Miyauchi S."/>
            <person name="Viragh M."/>
            <person name="Kuo A."/>
            <person name="Thoen E."/>
            <person name="Andreopoulos B."/>
            <person name="Lu D."/>
            <person name="Skrede I."/>
            <person name="Drula E."/>
            <person name="Henrissat B."/>
            <person name="Morin E."/>
            <person name="Kohler A."/>
            <person name="Barry K."/>
            <person name="LaButti K."/>
            <person name="Morin E."/>
            <person name="Salamov A."/>
            <person name="Lipzen A."/>
            <person name="Mereny Z."/>
            <person name="Hegedus B."/>
            <person name="Baldrian P."/>
            <person name="Stursova M."/>
            <person name="Weitz H."/>
            <person name="Taylor A."/>
            <person name="Grigoriev I.V."/>
            <person name="Nagy L.G."/>
            <person name="Martin F."/>
            <person name="Kauserud H."/>
        </authorList>
    </citation>
    <scope>NUCLEOTIDE SEQUENCE</scope>
    <source>
        <strain evidence="2">CBHHK200</strain>
    </source>
</reference>
<dbReference type="PROSITE" id="PS50097">
    <property type="entry name" value="BTB"/>
    <property type="match status" value="1"/>
</dbReference>
<dbReference type="InterPro" id="IPR011333">
    <property type="entry name" value="SKP1/BTB/POZ_sf"/>
</dbReference>
<evidence type="ECO:0000313" key="2">
    <source>
        <dbReference type="EMBL" id="KAJ7019746.1"/>
    </source>
</evidence>
<name>A0AAD6WQB7_9AGAR</name>